<dbReference type="SUPFAM" id="SSF51735">
    <property type="entry name" value="NAD(P)-binding Rossmann-fold domains"/>
    <property type="match status" value="1"/>
</dbReference>
<dbReference type="InterPro" id="IPR029063">
    <property type="entry name" value="SAM-dependent_MTases_sf"/>
</dbReference>
<dbReference type="PANTHER" id="PTHR43318">
    <property type="entry name" value="UDP-N-ACETYLGLUCOSAMINE 4,6-DEHYDRATASE"/>
    <property type="match status" value="1"/>
</dbReference>
<evidence type="ECO:0000259" key="3">
    <source>
        <dbReference type="Pfam" id="PF02719"/>
    </source>
</evidence>
<evidence type="ECO:0000313" key="5">
    <source>
        <dbReference type="Proteomes" id="UP001249959"/>
    </source>
</evidence>
<dbReference type="EMBL" id="JAVNWW010000002">
    <property type="protein sequence ID" value="MDU0808783.1"/>
    <property type="molecule type" value="Genomic_DNA"/>
</dbReference>
<dbReference type="CDD" id="cd05237">
    <property type="entry name" value="UDP_invert_4-6DH_SDR_e"/>
    <property type="match status" value="1"/>
</dbReference>
<dbReference type="Gene3D" id="3.40.50.720">
    <property type="entry name" value="NAD(P)-binding Rossmann-like Domain"/>
    <property type="match status" value="2"/>
</dbReference>
<gene>
    <name evidence="4" type="ORF">PQG45_07030</name>
</gene>
<dbReference type="InterPro" id="IPR051203">
    <property type="entry name" value="Polysaccharide_Synthase-Rel"/>
</dbReference>
<feature type="transmembrane region" description="Helical" evidence="2">
    <location>
        <begin position="50"/>
        <end position="70"/>
    </location>
</feature>
<dbReference type="InterPro" id="IPR003869">
    <property type="entry name" value="Polysac_CapD-like"/>
</dbReference>
<dbReference type="InterPro" id="IPR036291">
    <property type="entry name" value="NAD(P)-bd_dom_sf"/>
</dbReference>
<name>A0ABU3TSF8_9BACT</name>
<comment type="similarity">
    <text evidence="1">Belongs to the polysaccharide synthase family.</text>
</comment>
<keyword evidence="2" id="KW-0812">Transmembrane</keyword>
<evidence type="ECO:0000313" key="4">
    <source>
        <dbReference type="EMBL" id="MDU0808783.1"/>
    </source>
</evidence>
<keyword evidence="5" id="KW-1185">Reference proteome</keyword>
<protein>
    <submittedName>
        <fullName evidence="4">Nucleoside-diphosphate sugar epimerase/dehydratase</fullName>
    </submittedName>
</protein>
<feature type="transmembrane region" description="Helical" evidence="2">
    <location>
        <begin position="18"/>
        <end position="38"/>
    </location>
</feature>
<evidence type="ECO:0000256" key="2">
    <source>
        <dbReference type="SAM" id="Phobius"/>
    </source>
</evidence>
<dbReference type="PANTHER" id="PTHR43318:SF1">
    <property type="entry name" value="POLYSACCHARIDE BIOSYNTHESIS PROTEIN EPSC-RELATED"/>
    <property type="match status" value="1"/>
</dbReference>
<sequence length="647" mass="72635">MTQSLFIRRYSNRFLSRWLVLAIDLLIVMFSFSLSSLLRMNFHYGEIDLYSFQFHFVFLFVIRLSVFLWFKSYTGIIRHTSIEDAVLILKAVFTGTAIAGLFSLSLRYYSGINTLLYVPLSILAIDFFICLFLMVSLRFFVKSFYESFINEFKPAVGVLIYGAGYSGMLTKNVIQNDRGVNYQVLGFIDDNAAKIDKTIEGIRVFSLSEAMEKFVDHYDGLQVIMAINNIGLQAKRKISDVFLDRGVVVKILPPVDKWVNGEFALNQIHNVKIEDLLGREEIQMNNKQISQEINSKSVLVTGAAGSIGSEIVRQLVAYFPAKIILIDQSESGLFDLEYELSSVIPVNTELVVKVADVTDKNRLSVIFKAHKPAFVFHAAAYKHVPLMEKNPYEAVKVNIMGTQILADLSAEHGVEKFVMVSTDKAVNPTNVMGATKRFAEMYTQSLNDVTGIRTKFIATRFGNVLGSSGSVIPLFKKQIERGGPVTVTHPEITRYFMTIPEACELVLEAATMGVGGEVFVFDMGESVKIVNLAKKMITLSGLRVERDIEIKYTGLRPGEKLYEELLNTDENTLPTHHPKILIAKVNAPSYAFMETQMQAICQLLSAGDNNNLVSKIKEVIPEYISNNSEFEKLDLKAVSMKRSPSTK</sequence>
<reference evidence="4 5" key="1">
    <citation type="submission" date="2023-09" db="EMBL/GenBank/DDBJ databases">
        <title>Aquirufa genomes.</title>
        <authorList>
            <person name="Pitt A."/>
        </authorList>
    </citation>
    <scope>NUCLEOTIDE SEQUENCE [LARGE SCALE GENOMIC DNA]</scope>
    <source>
        <strain evidence="4 5">LEOWEIH-7C</strain>
    </source>
</reference>
<dbReference type="Proteomes" id="UP001249959">
    <property type="component" value="Unassembled WGS sequence"/>
</dbReference>
<comment type="caution">
    <text evidence="4">The sequence shown here is derived from an EMBL/GenBank/DDBJ whole genome shotgun (WGS) entry which is preliminary data.</text>
</comment>
<proteinExistence type="inferred from homology"/>
<evidence type="ECO:0000256" key="1">
    <source>
        <dbReference type="ARBA" id="ARBA00007430"/>
    </source>
</evidence>
<keyword evidence="2" id="KW-1133">Transmembrane helix</keyword>
<organism evidence="4 5">
    <name type="scientific">Aquirufa regiilacus</name>
    <dbReference type="NCBI Taxonomy" id="3024868"/>
    <lineage>
        <taxon>Bacteria</taxon>
        <taxon>Pseudomonadati</taxon>
        <taxon>Bacteroidota</taxon>
        <taxon>Cytophagia</taxon>
        <taxon>Cytophagales</taxon>
        <taxon>Flectobacillaceae</taxon>
        <taxon>Aquirufa</taxon>
    </lineage>
</organism>
<feature type="transmembrane region" description="Helical" evidence="2">
    <location>
        <begin position="116"/>
        <end position="141"/>
    </location>
</feature>
<feature type="domain" description="Polysaccharide biosynthesis protein CapD-like" evidence="3">
    <location>
        <begin position="298"/>
        <end position="584"/>
    </location>
</feature>
<keyword evidence="2" id="KW-0472">Membrane</keyword>
<dbReference type="RefSeq" id="WP_315574892.1">
    <property type="nucleotide sequence ID" value="NZ_JARDXH010000001.1"/>
</dbReference>
<dbReference type="Pfam" id="PF02719">
    <property type="entry name" value="Polysacc_synt_2"/>
    <property type="match status" value="1"/>
</dbReference>
<dbReference type="SUPFAM" id="SSF53335">
    <property type="entry name" value="S-adenosyl-L-methionine-dependent methyltransferases"/>
    <property type="match status" value="1"/>
</dbReference>
<feature type="transmembrane region" description="Helical" evidence="2">
    <location>
        <begin position="91"/>
        <end position="110"/>
    </location>
</feature>
<accession>A0ABU3TSF8</accession>